<reference evidence="1" key="1">
    <citation type="submission" date="2014-09" db="EMBL/GenBank/DDBJ databases">
        <authorList>
            <person name="Magalhaes I.L.F."/>
            <person name="Oliveira U."/>
            <person name="Santos F.R."/>
            <person name="Vidigal T.H.D.A."/>
            <person name="Brescovit A.D."/>
            <person name="Santos A.J."/>
        </authorList>
    </citation>
    <scope>NUCLEOTIDE SEQUENCE</scope>
    <source>
        <tissue evidence="1">Shoot tissue taken approximately 20 cm above the soil surface</tissue>
    </source>
</reference>
<protein>
    <submittedName>
        <fullName evidence="1">Uncharacterized protein</fullName>
    </submittedName>
</protein>
<organism evidence="1">
    <name type="scientific">Arundo donax</name>
    <name type="common">Giant reed</name>
    <name type="synonym">Donax arundinaceus</name>
    <dbReference type="NCBI Taxonomy" id="35708"/>
    <lineage>
        <taxon>Eukaryota</taxon>
        <taxon>Viridiplantae</taxon>
        <taxon>Streptophyta</taxon>
        <taxon>Embryophyta</taxon>
        <taxon>Tracheophyta</taxon>
        <taxon>Spermatophyta</taxon>
        <taxon>Magnoliopsida</taxon>
        <taxon>Liliopsida</taxon>
        <taxon>Poales</taxon>
        <taxon>Poaceae</taxon>
        <taxon>PACMAD clade</taxon>
        <taxon>Arundinoideae</taxon>
        <taxon>Arundineae</taxon>
        <taxon>Arundo</taxon>
    </lineage>
</organism>
<evidence type="ECO:0000313" key="1">
    <source>
        <dbReference type="EMBL" id="JAD24814.1"/>
    </source>
</evidence>
<dbReference type="AlphaFoldDB" id="A0A0A8YF65"/>
<reference evidence="1" key="2">
    <citation type="journal article" date="2015" name="Data Brief">
        <title>Shoot transcriptome of the giant reed, Arundo donax.</title>
        <authorList>
            <person name="Barrero R.A."/>
            <person name="Guerrero F.D."/>
            <person name="Moolhuijzen P."/>
            <person name="Goolsby J.A."/>
            <person name="Tidwell J."/>
            <person name="Bellgard S.E."/>
            <person name="Bellgard M.I."/>
        </authorList>
    </citation>
    <scope>NUCLEOTIDE SEQUENCE</scope>
    <source>
        <tissue evidence="1">Shoot tissue taken approximately 20 cm above the soil surface</tissue>
    </source>
</reference>
<dbReference type="EMBL" id="GBRH01273081">
    <property type="protein sequence ID" value="JAD24814.1"/>
    <property type="molecule type" value="Transcribed_RNA"/>
</dbReference>
<accession>A0A0A8YF65</accession>
<name>A0A0A8YF65_ARUDO</name>
<sequence length="81" mass="9432">MQINRILSRMIRTRKCRLFSQQMGVSAPPFFTKRSPFVHRQWASQFTGFRTEMPFLKQPSLQGYIICVLKAAINQNLPSSL</sequence>
<proteinExistence type="predicted"/>